<sequence>MDPPTEKKMKKAFDVIDLDGNGFIDYDELKQLMTELNDKVTDQEVQELMKIADEDGDGKISFEEFKKNLVDQF</sequence>
<evidence type="ECO:0000259" key="3">
    <source>
        <dbReference type="PROSITE" id="PS50222"/>
    </source>
</evidence>
<dbReference type="EMBL" id="JAPDFW010000070">
    <property type="protein sequence ID" value="KAJ5074128.1"/>
    <property type="molecule type" value="Genomic_DNA"/>
</dbReference>
<gene>
    <name evidence="4" type="ORF">M0811_00756</name>
</gene>
<feature type="domain" description="EF-hand" evidence="3">
    <location>
        <begin position="4"/>
        <end position="39"/>
    </location>
</feature>
<keyword evidence="1" id="KW-0677">Repeat</keyword>
<name>A0A9Q0RC29_ANAIG</name>
<dbReference type="PROSITE" id="PS50222">
    <property type="entry name" value="EF_HAND_2"/>
    <property type="match status" value="2"/>
</dbReference>
<dbReference type="CDD" id="cd00051">
    <property type="entry name" value="EFh"/>
    <property type="match status" value="1"/>
</dbReference>
<dbReference type="InterPro" id="IPR050145">
    <property type="entry name" value="Centrin_CML-like"/>
</dbReference>
<feature type="domain" description="EF-hand" evidence="3">
    <location>
        <begin position="40"/>
        <end position="73"/>
    </location>
</feature>
<dbReference type="PROSITE" id="PS00018">
    <property type="entry name" value="EF_HAND_1"/>
    <property type="match status" value="2"/>
</dbReference>
<dbReference type="SMART" id="SM00054">
    <property type="entry name" value="EFh"/>
    <property type="match status" value="2"/>
</dbReference>
<dbReference type="Gene3D" id="1.10.238.10">
    <property type="entry name" value="EF-hand"/>
    <property type="match status" value="1"/>
</dbReference>
<comment type="caution">
    <text evidence="4">The sequence shown here is derived from an EMBL/GenBank/DDBJ whole genome shotgun (WGS) entry which is preliminary data.</text>
</comment>
<dbReference type="PANTHER" id="PTHR23050">
    <property type="entry name" value="CALCIUM BINDING PROTEIN"/>
    <property type="match status" value="1"/>
</dbReference>
<dbReference type="AlphaFoldDB" id="A0A9Q0RC29"/>
<keyword evidence="5" id="KW-1185">Reference proteome</keyword>
<organism evidence="4 5">
    <name type="scientific">Anaeramoeba ignava</name>
    <name type="common">Anaerobic marine amoeba</name>
    <dbReference type="NCBI Taxonomy" id="1746090"/>
    <lineage>
        <taxon>Eukaryota</taxon>
        <taxon>Metamonada</taxon>
        <taxon>Anaeramoebidae</taxon>
        <taxon>Anaeramoeba</taxon>
    </lineage>
</organism>
<dbReference type="SUPFAM" id="SSF47473">
    <property type="entry name" value="EF-hand"/>
    <property type="match status" value="1"/>
</dbReference>
<keyword evidence="2" id="KW-0106">Calcium</keyword>
<protein>
    <submittedName>
        <fullName evidence="4">Calmodulin-related</fullName>
    </submittedName>
</protein>
<evidence type="ECO:0000256" key="1">
    <source>
        <dbReference type="ARBA" id="ARBA00022737"/>
    </source>
</evidence>
<dbReference type="FunFam" id="1.10.238.10:FF:000001">
    <property type="entry name" value="Calmodulin 1"/>
    <property type="match status" value="1"/>
</dbReference>
<accession>A0A9Q0RC29</accession>
<reference evidence="4" key="1">
    <citation type="submission" date="2022-10" db="EMBL/GenBank/DDBJ databases">
        <title>Novel sulphate-reducing endosymbionts in the free-living metamonad Anaeramoeba.</title>
        <authorList>
            <person name="Jerlstrom-Hultqvist J."/>
            <person name="Cepicka I."/>
            <person name="Gallot-Lavallee L."/>
            <person name="Salas-Leiva D."/>
            <person name="Curtis B.A."/>
            <person name="Zahonova K."/>
            <person name="Pipaliya S."/>
            <person name="Dacks J."/>
            <person name="Roger A.J."/>
        </authorList>
    </citation>
    <scope>NUCLEOTIDE SEQUENCE</scope>
    <source>
        <strain evidence="4">BMAN</strain>
    </source>
</reference>
<dbReference type="Pfam" id="PF13499">
    <property type="entry name" value="EF-hand_7"/>
    <property type="match status" value="1"/>
</dbReference>
<dbReference type="InterPro" id="IPR011992">
    <property type="entry name" value="EF-hand-dom_pair"/>
</dbReference>
<dbReference type="Proteomes" id="UP001149090">
    <property type="component" value="Unassembled WGS sequence"/>
</dbReference>
<dbReference type="GO" id="GO:0005509">
    <property type="term" value="F:calcium ion binding"/>
    <property type="evidence" value="ECO:0007669"/>
    <property type="project" value="InterPro"/>
</dbReference>
<evidence type="ECO:0000313" key="5">
    <source>
        <dbReference type="Proteomes" id="UP001149090"/>
    </source>
</evidence>
<dbReference type="InterPro" id="IPR002048">
    <property type="entry name" value="EF_hand_dom"/>
</dbReference>
<dbReference type="InterPro" id="IPR018247">
    <property type="entry name" value="EF_Hand_1_Ca_BS"/>
</dbReference>
<dbReference type="OMA" id="FMEFMQM"/>
<dbReference type="OrthoDB" id="26525at2759"/>
<proteinExistence type="predicted"/>
<evidence type="ECO:0000313" key="4">
    <source>
        <dbReference type="EMBL" id="KAJ5074128.1"/>
    </source>
</evidence>
<evidence type="ECO:0000256" key="2">
    <source>
        <dbReference type="ARBA" id="ARBA00022837"/>
    </source>
</evidence>